<dbReference type="Pfam" id="PF16087">
    <property type="entry name" value="DUF4817"/>
    <property type="match status" value="1"/>
</dbReference>
<dbReference type="SUPFAM" id="SSF46689">
    <property type="entry name" value="Homeodomain-like"/>
    <property type="match status" value="1"/>
</dbReference>
<evidence type="ECO:0000313" key="3">
    <source>
        <dbReference type="EMBL" id="KAJ4426588.1"/>
    </source>
</evidence>
<dbReference type="PRINTS" id="PR00180">
    <property type="entry name" value="CRETINALDHBP"/>
</dbReference>
<gene>
    <name evidence="3" type="ORF">ANN_26386</name>
</gene>
<dbReference type="Proteomes" id="UP001148838">
    <property type="component" value="Unassembled WGS sequence"/>
</dbReference>
<dbReference type="SUPFAM" id="SSF52087">
    <property type="entry name" value="CRAL/TRIO domain"/>
    <property type="match status" value="1"/>
</dbReference>
<dbReference type="PROSITE" id="PS50191">
    <property type="entry name" value="CRAL_TRIO"/>
    <property type="match status" value="1"/>
</dbReference>
<comment type="caution">
    <text evidence="3">The sequence shown here is derived from an EMBL/GenBank/DDBJ whole genome shotgun (WGS) entry which is preliminary data.</text>
</comment>
<dbReference type="Pfam" id="PF00650">
    <property type="entry name" value="CRAL_TRIO"/>
    <property type="match status" value="1"/>
</dbReference>
<dbReference type="InterPro" id="IPR032135">
    <property type="entry name" value="DUF4817"/>
</dbReference>
<evidence type="ECO:0000313" key="4">
    <source>
        <dbReference type="Proteomes" id="UP001148838"/>
    </source>
</evidence>
<dbReference type="SMART" id="SM00516">
    <property type="entry name" value="SEC14"/>
    <property type="match status" value="1"/>
</dbReference>
<name>A0ABQ8RY41_PERAM</name>
<proteinExistence type="predicted"/>
<dbReference type="PANTHER" id="PTHR10174:SF224">
    <property type="entry name" value="RETINOL-BINDING PROTEIN PINTA"/>
    <property type="match status" value="1"/>
</dbReference>
<dbReference type="EMBL" id="JAJSOF020000039">
    <property type="protein sequence ID" value="KAJ4426588.1"/>
    <property type="molecule type" value="Genomic_DNA"/>
</dbReference>
<dbReference type="PANTHER" id="PTHR10174">
    <property type="entry name" value="ALPHA-TOCOPHEROL TRANSFER PROTEIN-RELATED"/>
    <property type="match status" value="1"/>
</dbReference>
<dbReference type="InterPro" id="IPR001251">
    <property type="entry name" value="CRAL-TRIO_dom"/>
</dbReference>
<organism evidence="3 4">
    <name type="scientific">Periplaneta americana</name>
    <name type="common">American cockroach</name>
    <name type="synonym">Blatta americana</name>
    <dbReference type="NCBI Taxonomy" id="6978"/>
    <lineage>
        <taxon>Eukaryota</taxon>
        <taxon>Metazoa</taxon>
        <taxon>Ecdysozoa</taxon>
        <taxon>Arthropoda</taxon>
        <taxon>Hexapoda</taxon>
        <taxon>Insecta</taxon>
        <taxon>Pterygota</taxon>
        <taxon>Neoptera</taxon>
        <taxon>Polyneoptera</taxon>
        <taxon>Dictyoptera</taxon>
        <taxon>Blattodea</taxon>
        <taxon>Blattoidea</taxon>
        <taxon>Blattidae</taxon>
        <taxon>Blattinae</taxon>
        <taxon>Periplaneta</taxon>
    </lineage>
</organism>
<dbReference type="Gene3D" id="1.20.5.1200">
    <property type="entry name" value="Alpha-tocopherol transfer"/>
    <property type="match status" value="1"/>
</dbReference>
<evidence type="ECO:0000256" key="1">
    <source>
        <dbReference type="ARBA" id="ARBA00004123"/>
    </source>
</evidence>
<keyword evidence="4" id="KW-1185">Reference proteome</keyword>
<dbReference type="InterPro" id="IPR036865">
    <property type="entry name" value="CRAL-TRIO_dom_sf"/>
</dbReference>
<evidence type="ECO:0000259" key="2">
    <source>
        <dbReference type="PROSITE" id="PS50191"/>
    </source>
</evidence>
<dbReference type="CDD" id="cd00170">
    <property type="entry name" value="SEC14"/>
    <property type="match status" value="1"/>
</dbReference>
<feature type="domain" description="CRAL-TRIO" evidence="2">
    <location>
        <begin position="127"/>
        <end position="264"/>
    </location>
</feature>
<dbReference type="Gene3D" id="3.40.525.10">
    <property type="entry name" value="CRAL-TRIO lipid binding domain"/>
    <property type="match status" value="1"/>
</dbReference>
<sequence>MYSNQELAVIHFMYGKADGNAALARRLYQERYPQRQCPDRKTFVRLHYRLCEYGKFNSPGLGRGRPRSTTPEVQEEILEAVNMTSSISTRRVALQVNVPHTTVWRLLKEYQLYCIPMPELTDNLDRVVPMGVLDPDSTFFDLDLVIKALIMLSDVLLREDHHLSNIGIIDMKNYTLGHVTKTTVPQLKKYCVVLFNTYKIRVRAIHFINTPPYAGYVLELIKSVIGSKLAARIQIHGTDLSGLHKHIPKRLLPTEHGGDAGPIARYHEAWIKKMATYNDWYKEQENVKSDETKRQGRSRTCGDLFGIEGSFRKLNVD</sequence>
<comment type="subcellular location">
    <subcellularLocation>
        <location evidence="1">Nucleus</location>
    </subcellularLocation>
</comment>
<accession>A0ABQ8RY41</accession>
<reference evidence="3 4" key="1">
    <citation type="journal article" date="2022" name="Allergy">
        <title>Genome assembly and annotation of Periplaneta americana reveal a comprehensive cockroach allergen profile.</title>
        <authorList>
            <person name="Wang L."/>
            <person name="Xiong Q."/>
            <person name="Saelim N."/>
            <person name="Wang L."/>
            <person name="Nong W."/>
            <person name="Wan A.T."/>
            <person name="Shi M."/>
            <person name="Liu X."/>
            <person name="Cao Q."/>
            <person name="Hui J.H.L."/>
            <person name="Sookrung N."/>
            <person name="Leung T.F."/>
            <person name="Tungtrongchitr A."/>
            <person name="Tsui S.K.W."/>
        </authorList>
    </citation>
    <scope>NUCLEOTIDE SEQUENCE [LARGE SCALE GENOMIC DNA]</scope>
    <source>
        <strain evidence="3">PWHHKU_190912</strain>
    </source>
</reference>
<protein>
    <recommendedName>
        <fullName evidence="2">CRAL-TRIO domain-containing protein</fullName>
    </recommendedName>
</protein>
<dbReference type="InterPro" id="IPR009057">
    <property type="entry name" value="Homeodomain-like_sf"/>
</dbReference>